<dbReference type="AlphaFoldDB" id="A0A371EWK5"/>
<dbReference type="PANTHER" id="PTHR33223">
    <property type="entry name" value="CCHC-TYPE DOMAIN-CONTAINING PROTEIN"/>
    <property type="match status" value="1"/>
</dbReference>
<dbReference type="OrthoDB" id="1305902at2759"/>
<keyword evidence="2" id="KW-1185">Reference proteome</keyword>
<comment type="caution">
    <text evidence="1">The sequence shown here is derived from an EMBL/GenBank/DDBJ whole genome shotgun (WGS) entry which is preliminary data.</text>
</comment>
<evidence type="ECO:0000313" key="2">
    <source>
        <dbReference type="Proteomes" id="UP000257109"/>
    </source>
</evidence>
<protein>
    <submittedName>
        <fullName evidence="1">Uncharacterized protein</fullName>
    </submittedName>
</protein>
<dbReference type="EMBL" id="QJKJ01011730">
    <property type="protein sequence ID" value="RDX70383.1"/>
    <property type="molecule type" value="Genomic_DNA"/>
</dbReference>
<sequence length="145" mass="16448">MFLEKFFLASRTILIKKKICGIKKHIGETLYEFNKLCVTCPHHQISKQLLVQSFYEGLMLMYISMINVASGGVLMAKTLTAARNLIFNMSSNTQQFGGRGSTASKVVNERLDNTTLVHQLEWVIFVPFVEVATMMGGQQFRQLHD</sequence>
<evidence type="ECO:0000313" key="1">
    <source>
        <dbReference type="EMBL" id="RDX70383.1"/>
    </source>
</evidence>
<dbReference type="Proteomes" id="UP000257109">
    <property type="component" value="Unassembled WGS sequence"/>
</dbReference>
<dbReference type="PANTHER" id="PTHR33223:SF3">
    <property type="match status" value="1"/>
</dbReference>
<name>A0A371EWK5_MUCPR</name>
<accession>A0A371EWK5</accession>
<proteinExistence type="predicted"/>
<reference evidence="1" key="1">
    <citation type="submission" date="2018-05" db="EMBL/GenBank/DDBJ databases">
        <title>Draft genome of Mucuna pruriens seed.</title>
        <authorList>
            <person name="Nnadi N.E."/>
            <person name="Vos R."/>
            <person name="Hasami M.H."/>
            <person name="Devisetty U.K."/>
            <person name="Aguiy J.C."/>
        </authorList>
    </citation>
    <scope>NUCLEOTIDE SEQUENCE [LARGE SCALE GENOMIC DNA]</scope>
    <source>
        <strain evidence="1">JCA_2017</strain>
    </source>
</reference>
<feature type="non-terminal residue" evidence="1">
    <location>
        <position position="1"/>
    </location>
</feature>
<gene>
    <name evidence="1" type="ORF">CR513_50381</name>
</gene>
<organism evidence="1 2">
    <name type="scientific">Mucuna pruriens</name>
    <name type="common">Velvet bean</name>
    <name type="synonym">Dolichos pruriens</name>
    <dbReference type="NCBI Taxonomy" id="157652"/>
    <lineage>
        <taxon>Eukaryota</taxon>
        <taxon>Viridiplantae</taxon>
        <taxon>Streptophyta</taxon>
        <taxon>Embryophyta</taxon>
        <taxon>Tracheophyta</taxon>
        <taxon>Spermatophyta</taxon>
        <taxon>Magnoliopsida</taxon>
        <taxon>eudicotyledons</taxon>
        <taxon>Gunneridae</taxon>
        <taxon>Pentapetalae</taxon>
        <taxon>rosids</taxon>
        <taxon>fabids</taxon>
        <taxon>Fabales</taxon>
        <taxon>Fabaceae</taxon>
        <taxon>Papilionoideae</taxon>
        <taxon>50 kb inversion clade</taxon>
        <taxon>NPAAA clade</taxon>
        <taxon>indigoferoid/millettioid clade</taxon>
        <taxon>Phaseoleae</taxon>
        <taxon>Mucuna</taxon>
    </lineage>
</organism>